<dbReference type="InterPro" id="IPR013595">
    <property type="entry name" value="Pept_S33_TAP-like_C"/>
</dbReference>
<evidence type="ECO:0000313" key="2">
    <source>
        <dbReference type="EMBL" id="QYC45853.1"/>
    </source>
</evidence>
<feature type="domain" description="Peptidase S33 tripeptidyl aminopeptidase-like C-terminal" evidence="1">
    <location>
        <begin position="4"/>
        <end position="92"/>
    </location>
</feature>
<dbReference type="EMBL" id="CP068985">
    <property type="protein sequence ID" value="QYC45853.1"/>
    <property type="molecule type" value="Genomic_DNA"/>
</dbReference>
<sequence length="112" mass="12262">MGYSEPEWCLLWPEFTGRTQSTARPATSAPVLVLSGDLDTYTAGAFGRATARQYANGRWVEAPNTGHTPDDEPTGCVRGIVRTFLRDQRTGDTDCLSRIPPVRVLGPVEPVR</sequence>
<evidence type="ECO:0000313" key="3">
    <source>
        <dbReference type="Proteomes" id="UP000824681"/>
    </source>
</evidence>
<organism evidence="2 3">
    <name type="scientific">Nonomuraea coxensis DSM 45129</name>
    <dbReference type="NCBI Taxonomy" id="1122611"/>
    <lineage>
        <taxon>Bacteria</taxon>
        <taxon>Bacillati</taxon>
        <taxon>Actinomycetota</taxon>
        <taxon>Actinomycetes</taxon>
        <taxon>Streptosporangiales</taxon>
        <taxon>Streptosporangiaceae</taxon>
        <taxon>Nonomuraea</taxon>
    </lineage>
</organism>
<evidence type="ECO:0000259" key="1">
    <source>
        <dbReference type="Pfam" id="PF08386"/>
    </source>
</evidence>
<name>A0ABX8UHZ0_9ACTN</name>
<accession>A0ABX8UHZ0</accession>
<dbReference type="Proteomes" id="UP000824681">
    <property type="component" value="Chromosome"/>
</dbReference>
<proteinExistence type="predicted"/>
<keyword evidence="3" id="KW-1185">Reference proteome</keyword>
<gene>
    <name evidence="2" type="ORF">Nocox_41560</name>
</gene>
<dbReference type="SUPFAM" id="SSF53474">
    <property type="entry name" value="alpha/beta-Hydrolases"/>
    <property type="match status" value="1"/>
</dbReference>
<dbReference type="Pfam" id="PF08386">
    <property type="entry name" value="Abhydrolase_4"/>
    <property type="match status" value="1"/>
</dbReference>
<protein>
    <submittedName>
        <fullName evidence="2">TAP-like protein</fullName>
    </submittedName>
</protein>
<dbReference type="Gene3D" id="3.40.50.1820">
    <property type="entry name" value="alpha/beta hydrolase"/>
    <property type="match status" value="1"/>
</dbReference>
<reference evidence="2 3" key="1">
    <citation type="journal article" date="2021" name="ACS Chem. Biol.">
        <title>Genomic-Led Discovery of a Novel Glycopeptide Antibiotic by Nonomuraea coxensis DSM 45129.</title>
        <authorList>
            <person name="Yushchuk O."/>
            <person name="Vior N.M."/>
            <person name="Andreo-Vidal A."/>
            <person name="Berini F."/>
            <person name="Ruckert C."/>
            <person name="Busche T."/>
            <person name="Binda E."/>
            <person name="Kalinowski J."/>
            <person name="Truman A.W."/>
            <person name="Marinelli F."/>
        </authorList>
    </citation>
    <scope>NUCLEOTIDE SEQUENCE [LARGE SCALE GENOMIC DNA]</scope>
    <source>
        <strain evidence="2 3">DSM 45129</strain>
    </source>
</reference>
<dbReference type="InterPro" id="IPR029058">
    <property type="entry name" value="AB_hydrolase_fold"/>
</dbReference>